<feature type="domain" description="HTH gntR-type" evidence="4">
    <location>
        <begin position="16"/>
        <end position="84"/>
    </location>
</feature>
<dbReference type="SUPFAM" id="SSF46785">
    <property type="entry name" value="Winged helix' DNA-binding domain"/>
    <property type="match status" value="1"/>
</dbReference>
<dbReference type="RefSeq" id="WP_133583119.1">
    <property type="nucleotide sequence ID" value="NZ_SNYV01000011.1"/>
</dbReference>
<dbReference type="Proteomes" id="UP000295292">
    <property type="component" value="Unassembled WGS sequence"/>
</dbReference>
<dbReference type="InterPro" id="IPR008920">
    <property type="entry name" value="TF_FadR/GntR_C"/>
</dbReference>
<dbReference type="EMBL" id="SNYV01000011">
    <property type="protein sequence ID" value="TDQ79316.1"/>
    <property type="molecule type" value="Genomic_DNA"/>
</dbReference>
<dbReference type="PANTHER" id="PTHR43537:SF5">
    <property type="entry name" value="UXU OPERON TRANSCRIPTIONAL REGULATOR"/>
    <property type="match status" value="1"/>
</dbReference>
<organism evidence="5 6">
    <name type="scientific">Sphingobacterium yanglingense</name>
    <dbReference type="NCBI Taxonomy" id="1437280"/>
    <lineage>
        <taxon>Bacteria</taxon>
        <taxon>Pseudomonadati</taxon>
        <taxon>Bacteroidota</taxon>
        <taxon>Sphingobacteriia</taxon>
        <taxon>Sphingobacteriales</taxon>
        <taxon>Sphingobacteriaceae</taxon>
        <taxon>Sphingobacterium</taxon>
    </lineage>
</organism>
<gene>
    <name evidence="5" type="ORF">CLV99_0752</name>
</gene>
<dbReference type="SMART" id="SM00345">
    <property type="entry name" value="HTH_GNTR"/>
    <property type="match status" value="1"/>
</dbReference>
<dbReference type="CDD" id="cd07377">
    <property type="entry name" value="WHTH_GntR"/>
    <property type="match status" value="1"/>
</dbReference>
<evidence type="ECO:0000256" key="1">
    <source>
        <dbReference type="ARBA" id="ARBA00023015"/>
    </source>
</evidence>
<dbReference type="GO" id="GO:0003677">
    <property type="term" value="F:DNA binding"/>
    <property type="evidence" value="ECO:0007669"/>
    <property type="project" value="UniProtKB-KW"/>
</dbReference>
<dbReference type="PROSITE" id="PS50949">
    <property type="entry name" value="HTH_GNTR"/>
    <property type="match status" value="1"/>
</dbReference>
<keyword evidence="1" id="KW-0805">Transcription regulation</keyword>
<dbReference type="InterPro" id="IPR036388">
    <property type="entry name" value="WH-like_DNA-bd_sf"/>
</dbReference>
<dbReference type="SMART" id="SM00895">
    <property type="entry name" value="FCD"/>
    <property type="match status" value="1"/>
</dbReference>
<evidence type="ECO:0000313" key="5">
    <source>
        <dbReference type="EMBL" id="TDQ79316.1"/>
    </source>
</evidence>
<dbReference type="PRINTS" id="PR00035">
    <property type="entry name" value="HTHGNTR"/>
</dbReference>
<name>A0A4R6WRP8_9SPHI</name>
<evidence type="ECO:0000259" key="4">
    <source>
        <dbReference type="PROSITE" id="PS50949"/>
    </source>
</evidence>
<dbReference type="SUPFAM" id="SSF48008">
    <property type="entry name" value="GntR ligand-binding domain-like"/>
    <property type="match status" value="1"/>
</dbReference>
<dbReference type="InterPro" id="IPR036390">
    <property type="entry name" value="WH_DNA-bd_sf"/>
</dbReference>
<dbReference type="InterPro" id="IPR011711">
    <property type="entry name" value="GntR_C"/>
</dbReference>
<dbReference type="Gene3D" id="1.20.120.530">
    <property type="entry name" value="GntR ligand-binding domain-like"/>
    <property type="match status" value="1"/>
</dbReference>
<keyword evidence="6" id="KW-1185">Reference proteome</keyword>
<keyword evidence="2 5" id="KW-0238">DNA-binding</keyword>
<comment type="caution">
    <text evidence="5">The sequence shown here is derived from an EMBL/GenBank/DDBJ whole genome shotgun (WGS) entry which is preliminary data.</text>
</comment>
<accession>A0A4R6WRP8</accession>
<evidence type="ECO:0000256" key="3">
    <source>
        <dbReference type="ARBA" id="ARBA00023163"/>
    </source>
</evidence>
<dbReference type="AlphaFoldDB" id="A0A4R6WRP8"/>
<keyword evidence="3" id="KW-0804">Transcription</keyword>
<dbReference type="Gene3D" id="1.10.10.10">
    <property type="entry name" value="Winged helix-like DNA-binding domain superfamily/Winged helix DNA-binding domain"/>
    <property type="match status" value="1"/>
</dbReference>
<dbReference type="PANTHER" id="PTHR43537">
    <property type="entry name" value="TRANSCRIPTIONAL REGULATOR, GNTR FAMILY"/>
    <property type="match status" value="1"/>
</dbReference>
<protein>
    <submittedName>
        <fullName evidence="5">DNA-binding FadR family transcriptional regulator</fullName>
    </submittedName>
</protein>
<reference evidence="5 6" key="1">
    <citation type="submission" date="2019-03" db="EMBL/GenBank/DDBJ databases">
        <title>Genomic Encyclopedia of Archaeal and Bacterial Type Strains, Phase II (KMG-II): from individual species to whole genera.</title>
        <authorList>
            <person name="Goeker M."/>
        </authorList>
    </citation>
    <scope>NUCLEOTIDE SEQUENCE [LARGE SCALE GENOMIC DNA]</scope>
    <source>
        <strain evidence="5 6">DSM 28353</strain>
    </source>
</reference>
<sequence length="233" mass="27405">MIQDSKISGIKPIENMTQVDRIEMNLHDYFRNENFQPGDAIPKELELAEAMGVSRTAMREALTRFKTLGIIESRKNRGMVITQPDVLQNMNRVLNPQLLDQETMQEFFELRLVIEMGVADLLYLRKTEADLKKLEVIIEKETASTNKLEKLKLDIEFHATLYQISGNKTIERFQKILMPIFDYMKNDLHIRSQEEDENYVSHKVLLKILREGTAEDFRLGMHKHLMQYFEQIK</sequence>
<dbReference type="GO" id="GO:0003700">
    <property type="term" value="F:DNA-binding transcription factor activity"/>
    <property type="evidence" value="ECO:0007669"/>
    <property type="project" value="InterPro"/>
</dbReference>
<dbReference type="InterPro" id="IPR000524">
    <property type="entry name" value="Tscrpt_reg_HTH_GntR"/>
</dbReference>
<dbReference type="Pfam" id="PF00392">
    <property type="entry name" value="GntR"/>
    <property type="match status" value="1"/>
</dbReference>
<evidence type="ECO:0000256" key="2">
    <source>
        <dbReference type="ARBA" id="ARBA00023125"/>
    </source>
</evidence>
<dbReference type="OrthoDB" id="1040417at2"/>
<evidence type="ECO:0000313" key="6">
    <source>
        <dbReference type="Proteomes" id="UP000295292"/>
    </source>
</evidence>
<proteinExistence type="predicted"/>
<dbReference type="Pfam" id="PF07729">
    <property type="entry name" value="FCD"/>
    <property type="match status" value="1"/>
</dbReference>